<dbReference type="GO" id="GO:0005886">
    <property type="term" value="C:plasma membrane"/>
    <property type="evidence" value="ECO:0007669"/>
    <property type="project" value="UniProtKB-SubCell"/>
</dbReference>
<evidence type="ECO:0000256" key="5">
    <source>
        <dbReference type="ARBA" id="ARBA00023136"/>
    </source>
</evidence>
<keyword evidence="8" id="KW-0012">Acyltransferase</keyword>
<dbReference type="CDD" id="cd07989">
    <property type="entry name" value="LPLAT_AGPAT-like"/>
    <property type="match status" value="1"/>
</dbReference>
<accession>A0A928UVU5</accession>
<comment type="caution">
    <text evidence="8">The sequence shown here is derived from an EMBL/GenBank/DDBJ whole genome shotgun (WGS) entry which is preliminary data.</text>
</comment>
<dbReference type="InterPro" id="IPR004869">
    <property type="entry name" value="MMPL_dom"/>
</dbReference>
<feature type="transmembrane region" description="Helical" evidence="6">
    <location>
        <begin position="294"/>
        <end position="314"/>
    </location>
</feature>
<dbReference type="Proteomes" id="UP000616201">
    <property type="component" value="Unassembled WGS sequence"/>
</dbReference>
<name>A0A928UVU5_9SPHI</name>
<dbReference type="PANTHER" id="PTHR33406:SF13">
    <property type="entry name" value="MEMBRANE PROTEIN YDFJ"/>
    <property type="match status" value="1"/>
</dbReference>
<evidence type="ECO:0000313" key="9">
    <source>
        <dbReference type="Proteomes" id="UP000616201"/>
    </source>
</evidence>
<keyword evidence="4 6" id="KW-1133">Transmembrane helix</keyword>
<dbReference type="EMBL" id="PRDK01000005">
    <property type="protein sequence ID" value="MBE8713888.1"/>
    <property type="molecule type" value="Genomic_DNA"/>
</dbReference>
<evidence type="ECO:0000256" key="1">
    <source>
        <dbReference type="ARBA" id="ARBA00004651"/>
    </source>
</evidence>
<evidence type="ECO:0000313" key="8">
    <source>
        <dbReference type="EMBL" id="MBE8713888.1"/>
    </source>
</evidence>
<keyword evidence="8" id="KW-0808">Transferase</keyword>
<dbReference type="InterPro" id="IPR050545">
    <property type="entry name" value="Mycobact_MmpL"/>
</dbReference>
<comment type="subcellular location">
    <subcellularLocation>
        <location evidence="1">Cell membrane</location>
        <topology evidence="1">Multi-pass membrane protein</topology>
    </subcellularLocation>
</comment>
<proteinExistence type="predicted"/>
<keyword evidence="2" id="KW-1003">Cell membrane</keyword>
<dbReference type="InterPro" id="IPR002123">
    <property type="entry name" value="Plipid/glycerol_acylTrfase"/>
</dbReference>
<dbReference type="AlphaFoldDB" id="A0A928UVU5"/>
<evidence type="ECO:0000256" key="2">
    <source>
        <dbReference type="ARBA" id="ARBA00022475"/>
    </source>
</evidence>
<dbReference type="SMART" id="SM00563">
    <property type="entry name" value="PlsC"/>
    <property type="match status" value="1"/>
</dbReference>
<feature type="transmembrane region" description="Helical" evidence="6">
    <location>
        <begin position="659"/>
        <end position="675"/>
    </location>
</feature>
<feature type="transmembrane region" description="Helical" evidence="6">
    <location>
        <begin position="361"/>
        <end position="380"/>
    </location>
</feature>
<feature type="transmembrane region" description="Helical" evidence="6">
    <location>
        <begin position="680"/>
        <end position="702"/>
    </location>
</feature>
<dbReference type="Pfam" id="PF01553">
    <property type="entry name" value="Acyltransferase"/>
    <property type="match status" value="1"/>
</dbReference>
<feature type="transmembrane region" description="Helical" evidence="6">
    <location>
        <begin position="268"/>
        <end position="287"/>
    </location>
</feature>
<feature type="transmembrane region" description="Helical" evidence="6">
    <location>
        <begin position="708"/>
        <end position="728"/>
    </location>
</feature>
<dbReference type="Pfam" id="PF03176">
    <property type="entry name" value="MMPL"/>
    <property type="match status" value="1"/>
</dbReference>
<feature type="domain" description="Phospholipid/glycerol acyltransferase" evidence="7">
    <location>
        <begin position="891"/>
        <end position="1000"/>
    </location>
</feature>
<dbReference type="SUPFAM" id="SSF82866">
    <property type="entry name" value="Multidrug efflux transporter AcrB transmembrane domain"/>
    <property type="match status" value="2"/>
</dbReference>
<dbReference type="SUPFAM" id="SSF69593">
    <property type="entry name" value="Glycerol-3-phosphate (1)-acyltransferase"/>
    <property type="match status" value="1"/>
</dbReference>
<feature type="transmembrane region" description="Helical" evidence="6">
    <location>
        <begin position="773"/>
        <end position="801"/>
    </location>
</feature>
<evidence type="ECO:0000256" key="4">
    <source>
        <dbReference type="ARBA" id="ARBA00022989"/>
    </source>
</evidence>
<organism evidence="8 9">
    <name type="scientific">Sphingobacterium hungaricum</name>
    <dbReference type="NCBI Taxonomy" id="2082723"/>
    <lineage>
        <taxon>Bacteria</taxon>
        <taxon>Pseudomonadati</taxon>
        <taxon>Bacteroidota</taxon>
        <taxon>Sphingobacteriia</taxon>
        <taxon>Sphingobacteriales</taxon>
        <taxon>Sphingobacteriaceae</taxon>
        <taxon>Sphingobacterium</taxon>
    </lineage>
</organism>
<feature type="transmembrane region" description="Helical" evidence="6">
    <location>
        <begin position="434"/>
        <end position="455"/>
    </location>
</feature>
<keyword evidence="9" id="KW-1185">Reference proteome</keyword>
<dbReference type="RefSeq" id="WP_196934035.1">
    <property type="nucleotide sequence ID" value="NZ_MU158697.1"/>
</dbReference>
<feature type="transmembrane region" description="Helical" evidence="6">
    <location>
        <begin position="813"/>
        <end position="838"/>
    </location>
</feature>
<evidence type="ECO:0000256" key="6">
    <source>
        <dbReference type="SAM" id="Phobius"/>
    </source>
</evidence>
<reference evidence="8" key="1">
    <citation type="submission" date="2018-02" db="EMBL/GenBank/DDBJ databases">
        <authorList>
            <person name="Vasarhelyi B.M."/>
            <person name="Deshmukh S."/>
            <person name="Balint B."/>
            <person name="Kukolya J."/>
        </authorList>
    </citation>
    <scope>NUCLEOTIDE SEQUENCE</scope>
    <source>
        <strain evidence="8">KB22</strain>
    </source>
</reference>
<gene>
    <name evidence="8" type="ORF">C4F49_09375</name>
</gene>
<keyword evidence="3 6" id="KW-0812">Transmembrane</keyword>
<protein>
    <submittedName>
        <fullName evidence="8">Glycerol acyltransferase</fullName>
    </submittedName>
</protein>
<dbReference type="GO" id="GO:0016746">
    <property type="term" value="F:acyltransferase activity"/>
    <property type="evidence" value="ECO:0007669"/>
    <property type="project" value="UniProtKB-KW"/>
</dbReference>
<evidence type="ECO:0000256" key="3">
    <source>
        <dbReference type="ARBA" id="ARBA00022692"/>
    </source>
</evidence>
<keyword evidence="5 6" id="KW-0472">Membrane</keyword>
<feature type="transmembrane region" description="Helical" evidence="6">
    <location>
        <begin position="749"/>
        <end position="767"/>
    </location>
</feature>
<sequence>MHLFFYHIYQWVERHKGLAIVLSILFLVTCGFLASKIRFEEDITQLIPKNEQADLTTKAIQQINFADKITVLISKQAEGTLDDAVALAQSFVDSLASDTAYIKAIEGEVSASTISDSYNFIYQHIPIFLDSADYSAIDLEITPEAIRNQVASNFRSLSTASSFVSSEFIQIDPLGIGFFGLEKLKQLNLGNEYILYNGFVATKDSANLLLFINPTYQGAETEHNEQFVADLYQIQDSLNHQFSSKAQISSFGSALVAVANAKQIKHDILTTVAISMTVLMILLIVFYRRLIVPILVFIPTIFASLFSIAVLYLYKPVISAISISIGAVLIGITIDYALHVLTHYKKNEDVKTLYKELTKPILMSGATTAVAFLCLLFVHSEALIDLGIFASLCVFSSAVFTLLLIPHLYKPKENLGYNTLLDKVAKFPFERSKILIAICLILIAISVFTSSKVTFNNDLANLNFIPEPLKQVENRLDKITNSQAKSIYVIASGNSFEEALLNNGKANVILNRAKSDGLILDFAGIQQLLKTEQQQKEDFQTWRNYWNEERQIEVKQNLQRETAKYGFSPDAHQSFYDLMQTDFNPASLAEMQAIPTLGIDNMVSEKDGFYTISTLVKLDESNRTAFVEAFAGEKDILTIDRKQLSETYLGKLRDDFNSLVSYSFIAVLAILWLFFRRIELVLLSAIPIGLTGLVTAGLMGLFGLQFNIFSAIVCTLVFGHGVDFSIFMTTALQKQYSTGKDELQTYRTSILLAVLTTVLAIGALIFAKHPALISISTVSLIGVFSAVLITFVFYPILFRFFISNRAKKGRSPFTIFILVFSILLFLYYGLGCLLVSFYGRIVLKLIPMNSVKRDLRFRRAMASFMKTVLYFHPLTTNKTLNPYGETFEKPAIVIGNHSSFLDTLSMGMLVPKAIYLVNDWVWKSPIFGKAVQALGFYPVSQGLEDGLGDLEEKIKQGYNLVIFPEGTRSYDNLVKRFHKGAFFLSEKLQVDILPIYLHGNGDVLPKGDFMIFKGNLTPVIGERIPAGSTTFGDTYTEKTKQIAKYFKTQFTYWRSQLEDEDYFIRKLNLAYLYKDDEIVASVKQHLKVNKRTYFKLNSFLKEDETISHLSNDYGELDFLLSLQSGYRKIYSFIEPIDRRQVAQSIYYTHLRKVFFPDSIYEQGVLLISKSLSEQDLLQINFKNYSKIITINPSNDLNFLSENGFILARKEDGIEIYELNAG</sequence>
<dbReference type="PANTHER" id="PTHR33406">
    <property type="entry name" value="MEMBRANE PROTEIN MJ1562-RELATED"/>
    <property type="match status" value="1"/>
</dbReference>
<evidence type="ECO:0000259" key="7">
    <source>
        <dbReference type="SMART" id="SM00563"/>
    </source>
</evidence>
<feature type="transmembrane region" description="Helical" evidence="6">
    <location>
        <begin position="320"/>
        <end position="341"/>
    </location>
</feature>
<dbReference type="Gene3D" id="1.20.1640.10">
    <property type="entry name" value="Multidrug efflux transporter AcrB transmembrane domain"/>
    <property type="match status" value="2"/>
</dbReference>
<feature type="transmembrane region" description="Helical" evidence="6">
    <location>
        <begin position="386"/>
        <end position="405"/>
    </location>
</feature>